<sequence length="102" mass="11381">MDRMHDIIVLYSRPDDPQQFDAHYRNTHIGLVEKLPSLQEFCWGHAVDGTEDCYVVARMTYVDADAAAESMASPQGRAAVADLENFAGAGVKILQVRRDDAR</sequence>
<feature type="domain" description="EthD" evidence="1">
    <location>
        <begin position="16"/>
        <end position="88"/>
    </location>
</feature>
<dbReference type="InterPro" id="IPR011008">
    <property type="entry name" value="Dimeric_a/b-barrel"/>
</dbReference>
<dbReference type="Pfam" id="PF07110">
    <property type="entry name" value="EthD"/>
    <property type="match status" value="1"/>
</dbReference>
<reference evidence="2 3" key="1">
    <citation type="submission" date="2016-01" db="EMBL/GenBank/DDBJ databases">
        <title>The new phylogeny of the genus Mycobacterium.</title>
        <authorList>
            <person name="Tarcisio F."/>
            <person name="Conor M."/>
            <person name="Antonella G."/>
            <person name="Elisabetta G."/>
            <person name="Giulia F.S."/>
            <person name="Sara T."/>
            <person name="Anna F."/>
            <person name="Clotilde B."/>
            <person name="Roberto B."/>
            <person name="Veronica D.S."/>
            <person name="Fabio R."/>
            <person name="Monica P."/>
            <person name="Olivier J."/>
            <person name="Enrico T."/>
            <person name="Nicola S."/>
        </authorList>
    </citation>
    <scope>NUCLEOTIDE SEQUENCE [LARGE SCALE GENOMIC DNA]</scope>
    <source>
        <strain evidence="2 3">DSM 44572</strain>
    </source>
</reference>
<dbReference type="InterPro" id="IPR009799">
    <property type="entry name" value="EthD_dom"/>
</dbReference>
<comment type="caution">
    <text evidence="2">The sequence shown here is derived from an EMBL/GenBank/DDBJ whole genome shotgun (WGS) entry which is preliminary data.</text>
</comment>
<evidence type="ECO:0000313" key="3">
    <source>
        <dbReference type="Proteomes" id="UP000193529"/>
    </source>
</evidence>
<dbReference type="EMBL" id="LQPJ01000136">
    <property type="protein sequence ID" value="ORW18762.1"/>
    <property type="molecule type" value="Genomic_DNA"/>
</dbReference>
<evidence type="ECO:0000313" key="2">
    <source>
        <dbReference type="EMBL" id="ORW18762.1"/>
    </source>
</evidence>
<organism evidence="2 3">
    <name type="scientific">Mycobacterium palustre</name>
    <dbReference type="NCBI Taxonomy" id="153971"/>
    <lineage>
        <taxon>Bacteria</taxon>
        <taxon>Bacillati</taxon>
        <taxon>Actinomycetota</taxon>
        <taxon>Actinomycetes</taxon>
        <taxon>Mycobacteriales</taxon>
        <taxon>Mycobacteriaceae</taxon>
        <taxon>Mycobacterium</taxon>
        <taxon>Mycobacterium simiae complex</taxon>
    </lineage>
</organism>
<gene>
    <name evidence="2" type="ORF">AWC19_18475</name>
</gene>
<dbReference type="Proteomes" id="UP000193529">
    <property type="component" value="Unassembled WGS sequence"/>
</dbReference>
<dbReference type="GO" id="GO:0016491">
    <property type="term" value="F:oxidoreductase activity"/>
    <property type="evidence" value="ECO:0007669"/>
    <property type="project" value="InterPro"/>
</dbReference>
<accession>A0A1X1Z5Z6</accession>
<keyword evidence="3" id="KW-1185">Reference proteome</keyword>
<protein>
    <recommendedName>
        <fullName evidence="1">EthD domain-containing protein</fullName>
    </recommendedName>
</protein>
<dbReference type="NCBIfam" id="TIGR02118">
    <property type="entry name" value="EthD family reductase"/>
    <property type="match status" value="1"/>
</dbReference>
<evidence type="ECO:0000259" key="1">
    <source>
        <dbReference type="Pfam" id="PF07110"/>
    </source>
</evidence>
<dbReference type="Gene3D" id="3.30.70.100">
    <property type="match status" value="1"/>
</dbReference>
<name>A0A1X1Z5Z6_9MYCO</name>
<proteinExistence type="predicted"/>
<dbReference type="SUPFAM" id="SSF54909">
    <property type="entry name" value="Dimeric alpha+beta barrel"/>
    <property type="match status" value="1"/>
</dbReference>
<dbReference type="STRING" id="153971.AWC19_18475"/>
<dbReference type="AlphaFoldDB" id="A0A1X1Z5Z6"/>